<dbReference type="GO" id="GO:0005543">
    <property type="term" value="F:phospholipid binding"/>
    <property type="evidence" value="ECO:0007669"/>
    <property type="project" value="InterPro"/>
</dbReference>
<dbReference type="OMA" id="KASNSWH"/>
<dbReference type="AlphaFoldDB" id="A0A3Q3XEE6"/>
<organism evidence="3 4">
    <name type="scientific">Mola mola</name>
    <name type="common">Ocean sunfish</name>
    <name type="synonym">Tetraodon mola</name>
    <dbReference type="NCBI Taxonomy" id="94237"/>
    <lineage>
        <taxon>Eukaryota</taxon>
        <taxon>Metazoa</taxon>
        <taxon>Chordata</taxon>
        <taxon>Craniata</taxon>
        <taxon>Vertebrata</taxon>
        <taxon>Euteleostomi</taxon>
        <taxon>Actinopterygii</taxon>
        <taxon>Neopterygii</taxon>
        <taxon>Teleostei</taxon>
        <taxon>Neoteleostei</taxon>
        <taxon>Acanthomorphata</taxon>
        <taxon>Eupercaria</taxon>
        <taxon>Tetraodontiformes</taxon>
        <taxon>Molidae</taxon>
        <taxon>Mola</taxon>
    </lineage>
</organism>
<dbReference type="PROSITE" id="PS50003">
    <property type="entry name" value="PH_DOMAIN"/>
    <property type="match status" value="1"/>
</dbReference>
<feature type="domain" description="PH" evidence="2">
    <location>
        <begin position="32"/>
        <end position="142"/>
    </location>
</feature>
<reference evidence="3" key="1">
    <citation type="submission" date="2025-08" db="UniProtKB">
        <authorList>
            <consortium name="Ensembl"/>
        </authorList>
    </citation>
    <scope>IDENTIFICATION</scope>
</reference>
<dbReference type="PANTHER" id="PTHR37283">
    <property type="entry name" value="PH DOMAIN-CONTAINING PROTEIN YHR131C"/>
    <property type="match status" value="1"/>
</dbReference>
<dbReference type="Ensembl" id="ENSMMOT00000024708.1">
    <property type="protein sequence ID" value="ENSMMOP00000024299.1"/>
    <property type="gene ID" value="ENSMMOG00000018488.1"/>
</dbReference>
<evidence type="ECO:0000256" key="1">
    <source>
        <dbReference type="SAM" id="MobiDB-lite"/>
    </source>
</evidence>
<dbReference type="InterPro" id="IPR001605">
    <property type="entry name" value="PH_dom-spectrin-type"/>
</dbReference>
<feature type="region of interest" description="Disordered" evidence="1">
    <location>
        <begin position="1"/>
        <end position="41"/>
    </location>
</feature>
<dbReference type="Gene3D" id="2.30.29.30">
    <property type="entry name" value="Pleckstrin-homology domain (PH domain)/Phosphotyrosine-binding domain (PTB)"/>
    <property type="match status" value="1"/>
</dbReference>
<dbReference type="Proteomes" id="UP000261620">
    <property type="component" value="Unplaced"/>
</dbReference>
<feature type="compositionally biased region" description="Basic and acidic residues" evidence="1">
    <location>
        <begin position="172"/>
        <end position="187"/>
    </location>
</feature>
<evidence type="ECO:0000313" key="3">
    <source>
        <dbReference type="Ensembl" id="ENSMMOP00000024299.1"/>
    </source>
</evidence>
<dbReference type="CDD" id="cd10571">
    <property type="entry name" value="PH_beta_spectrin"/>
    <property type="match status" value="1"/>
</dbReference>
<dbReference type="InterPro" id="IPR001849">
    <property type="entry name" value="PH_domain"/>
</dbReference>
<dbReference type="PANTHER" id="PTHR37283:SF1">
    <property type="entry name" value="PH DOMAIN-CONTAINING PROTEIN YHR131C"/>
    <property type="match status" value="1"/>
</dbReference>
<dbReference type="STRING" id="94237.ENSMMOP00000024299"/>
<dbReference type="SMART" id="SM00233">
    <property type="entry name" value="PH"/>
    <property type="match status" value="1"/>
</dbReference>
<dbReference type="InterPro" id="IPR041681">
    <property type="entry name" value="PH_9"/>
</dbReference>
<evidence type="ECO:0000259" key="2">
    <source>
        <dbReference type="PROSITE" id="PS50003"/>
    </source>
</evidence>
<name>A0A3Q3XEE6_MOLML</name>
<dbReference type="InterPro" id="IPR011993">
    <property type="entry name" value="PH-like_dom_sf"/>
</dbReference>
<dbReference type="PRINTS" id="PR00683">
    <property type="entry name" value="SPECTRINPH"/>
</dbReference>
<evidence type="ECO:0000313" key="4">
    <source>
        <dbReference type="Proteomes" id="UP000261620"/>
    </source>
</evidence>
<keyword evidence="4" id="KW-1185">Reference proteome</keyword>
<protein>
    <recommendedName>
        <fullName evidence="2">PH domain-containing protein</fullName>
    </recommendedName>
</protein>
<proteinExistence type="predicted"/>
<dbReference type="FunFam" id="2.30.29.30:FF:000024">
    <property type="entry name" value="Spectrin beta chain"/>
    <property type="match status" value="1"/>
</dbReference>
<sequence>EPSPSASPTTDRKSKTSQSSTLPSKNQDTSPSLQLEGLLHRKHEWEGHNKKASNRSWHNVYCVINKRELGFYKDTKAAAQGVSYHNEAPLSLKDATCDVASDYKKKKHVFKLRLADGNEFLFHAKDEEEMSTWIQAILNASADGQGSNPGTPASVRAQTLPAAVTLTTESSPGKREKDKEKEKEKRFSLFSKK</sequence>
<accession>A0A3Q3XEE6</accession>
<dbReference type="SUPFAM" id="SSF50729">
    <property type="entry name" value="PH domain-like"/>
    <property type="match status" value="1"/>
</dbReference>
<feature type="compositionally biased region" description="Polar residues" evidence="1">
    <location>
        <begin position="16"/>
        <end position="33"/>
    </location>
</feature>
<reference evidence="3" key="2">
    <citation type="submission" date="2025-09" db="UniProtKB">
        <authorList>
            <consortium name="Ensembl"/>
        </authorList>
    </citation>
    <scope>IDENTIFICATION</scope>
</reference>
<dbReference type="Pfam" id="PF15410">
    <property type="entry name" value="PH_9"/>
    <property type="match status" value="1"/>
</dbReference>
<feature type="region of interest" description="Disordered" evidence="1">
    <location>
        <begin position="143"/>
        <end position="193"/>
    </location>
</feature>